<evidence type="ECO:0000313" key="13">
    <source>
        <dbReference type="RefSeq" id="XP_022312426.1"/>
    </source>
</evidence>
<comment type="subcellular location">
    <subcellularLocation>
        <location evidence="1 11">Golgi apparatus membrane</location>
        <topology evidence="1 11">Single-pass type II membrane protein</topology>
    </subcellularLocation>
</comment>
<evidence type="ECO:0000256" key="9">
    <source>
        <dbReference type="ARBA" id="ARBA00023136"/>
    </source>
</evidence>
<evidence type="ECO:0000256" key="5">
    <source>
        <dbReference type="ARBA" id="ARBA00022692"/>
    </source>
</evidence>
<dbReference type="InterPro" id="IPR002659">
    <property type="entry name" value="Glyco_trans_31"/>
</dbReference>
<keyword evidence="5 11" id="KW-0812">Transmembrane</keyword>
<keyword evidence="4" id="KW-0808">Transferase</keyword>
<keyword evidence="12" id="KW-1185">Reference proteome</keyword>
<dbReference type="RefSeq" id="XP_022312428.1">
    <property type="nucleotide sequence ID" value="XM_022456720.1"/>
</dbReference>
<dbReference type="Gene3D" id="3.90.550.50">
    <property type="match status" value="1"/>
</dbReference>
<proteinExistence type="inferred from homology"/>
<reference evidence="13 14" key="1">
    <citation type="submission" date="2025-04" db="UniProtKB">
        <authorList>
            <consortium name="RefSeq"/>
        </authorList>
    </citation>
    <scope>IDENTIFICATION</scope>
    <source>
        <tissue evidence="13 14">Whole sample</tissue>
    </source>
</reference>
<dbReference type="PANTHER" id="PTHR11214">
    <property type="entry name" value="BETA-1,3-N-ACETYLGLUCOSAMINYLTRANSFERASE"/>
    <property type="match status" value="1"/>
</dbReference>
<comment type="similarity">
    <text evidence="2 11">Belongs to the glycosyltransferase 31 family.</text>
</comment>
<sequence>MTADVCRALRKFLCSPCGLLNLVYITATASMILLLHLLHLDSRLKALVPVMEKNHRAMKYILTFDTLKPPVAPPSSPPTFQTLSVQLRKSKRPDVCNSCFLHKYAYILDNDEICNVEKGKEGVTLLILISTTHKNADRRKALRETWLTSAISNTGDVRYAFLLGSTSDSADQIALETESATYRDIIQEDFIDSYNNLTLKTVMAFKWASTKCKHAKFFMKTDDDMFVNLNALKYTVKKNNLVLQNSIGGYCNLTREPIRSNRSKWSVTYEEYPHDLYPPYCSGTGYVTSLSVAEKVYQISKNIPFIYLEDVYVSLCMSRLGLNVTHITSFHADLQKIGCVYKSENLVTSHRLTPKMLRSVWNLKDCA</sequence>
<dbReference type="AlphaFoldDB" id="A0A8B8C9K1"/>
<dbReference type="Proteomes" id="UP000694844">
    <property type="component" value="Chromosome 10"/>
</dbReference>
<dbReference type="RefSeq" id="XP_022312427.1">
    <property type="nucleotide sequence ID" value="XM_022456719.1"/>
</dbReference>
<evidence type="ECO:0000256" key="6">
    <source>
        <dbReference type="ARBA" id="ARBA00022968"/>
    </source>
</evidence>
<dbReference type="KEGG" id="cvn:111117570"/>
<evidence type="ECO:0000313" key="16">
    <source>
        <dbReference type="RefSeq" id="XP_022312429.1"/>
    </source>
</evidence>
<keyword evidence="10" id="KW-0325">Glycoprotein</keyword>
<keyword evidence="8 11" id="KW-0333">Golgi apparatus</keyword>
<keyword evidence="3 11" id="KW-0328">Glycosyltransferase</keyword>
<dbReference type="EC" id="2.4.1.-" evidence="11"/>
<dbReference type="Pfam" id="PF01762">
    <property type="entry name" value="Galactosyl_T"/>
    <property type="match status" value="1"/>
</dbReference>
<evidence type="ECO:0000256" key="1">
    <source>
        <dbReference type="ARBA" id="ARBA00004323"/>
    </source>
</evidence>
<dbReference type="GO" id="GO:0008499">
    <property type="term" value="F:N-acetyl-beta-D-glucosaminide beta-(1,3)-galactosyltransferase activity"/>
    <property type="evidence" value="ECO:0007669"/>
    <property type="project" value="TreeGrafter"/>
</dbReference>
<evidence type="ECO:0000256" key="7">
    <source>
        <dbReference type="ARBA" id="ARBA00022989"/>
    </source>
</evidence>
<protein>
    <recommendedName>
        <fullName evidence="11">Hexosyltransferase</fullName>
        <ecNumber evidence="11">2.4.1.-</ecNumber>
    </recommendedName>
</protein>
<keyword evidence="6 11" id="KW-0735">Signal-anchor</keyword>
<dbReference type="PANTHER" id="PTHR11214:SF314">
    <property type="entry name" value="HEXOSYLTRANSFERASE"/>
    <property type="match status" value="1"/>
</dbReference>
<evidence type="ECO:0000256" key="8">
    <source>
        <dbReference type="ARBA" id="ARBA00023034"/>
    </source>
</evidence>
<dbReference type="GeneID" id="111117570"/>
<evidence type="ECO:0000313" key="15">
    <source>
        <dbReference type="RefSeq" id="XP_022312428.1"/>
    </source>
</evidence>
<gene>
    <name evidence="13 14 15 16" type="primary">LOC111117570</name>
</gene>
<evidence type="ECO:0000313" key="12">
    <source>
        <dbReference type="Proteomes" id="UP000694844"/>
    </source>
</evidence>
<feature type="transmembrane region" description="Helical" evidence="11">
    <location>
        <begin position="12"/>
        <end position="38"/>
    </location>
</feature>
<evidence type="ECO:0000256" key="11">
    <source>
        <dbReference type="RuleBase" id="RU363063"/>
    </source>
</evidence>
<dbReference type="FunFam" id="3.90.550.50:FF:000001">
    <property type="entry name" value="Hexosyltransferase"/>
    <property type="match status" value="1"/>
</dbReference>
<accession>A0A8B8C9K1</accession>
<name>A0A8B8C9K1_CRAVI</name>
<keyword evidence="7 11" id="KW-1133">Transmembrane helix</keyword>
<dbReference type="RefSeq" id="XP_022312426.1">
    <property type="nucleotide sequence ID" value="XM_022456718.1"/>
</dbReference>
<evidence type="ECO:0000313" key="14">
    <source>
        <dbReference type="RefSeq" id="XP_022312427.1"/>
    </source>
</evidence>
<organism evidence="12 15">
    <name type="scientific">Crassostrea virginica</name>
    <name type="common">Eastern oyster</name>
    <dbReference type="NCBI Taxonomy" id="6565"/>
    <lineage>
        <taxon>Eukaryota</taxon>
        <taxon>Metazoa</taxon>
        <taxon>Spiralia</taxon>
        <taxon>Lophotrochozoa</taxon>
        <taxon>Mollusca</taxon>
        <taxon>Bivalvia</taxon>
        <taxon>Autobranchia</taxon>
        <taxon>Pteriomorphia</taxon>
        <taxon>Ostreida</taxon>
        <taxon>Ostreoidea</taxon>
        <taxon>Ostreidae</taxon>
        <taxon>Crassostrea</taxon>
    </lineage>
</organism>
<evidence type="ECO:0000256" key="10">
    <source>
        <dbReference type="ARBA" id="ARBA00023180"/>
    </source>
</evidence>
<evidence type="ECO:0000256" key="2">
    <source>
        <dbReference type="ARBA" id="ARBA00008661"/>
    </source>
</evidence>
<evidence type="ECO:0000256" key="3">
    <source>
        <dbReference type="ARBA" id="ARBA00022676"/>
    </source>
</evidence>
<evidence type="ECO:0000256" key="4">
    <source>
        <dbReference type="ARBA" id="ARBA00022679"/>
    </source>
</evidence>
<dbReference type="GO" id="GO:0000139">
    <property type="term" value="C:Golgi membrane"/>
    <property type="evidence" value="ECO:0007669"/>
    <property type="project" value="UniProtKB-SubCell"/>
</dbReference>
<dbReference type="RefSeq" id="XP_022312429.1">
    <property type="nucleotide sequence ID" value="XM_022456721.1"/>
</dbReference>
<dbReference type="GO" id="GO:0006493">
    <property type="term" value="P:protein O-linked glycosylation"/>
    <property type="evidence" value="ECO:0007669"/>
    <property type="project" value="TreeGrafter"/>
</dbReference>
<keyword evidence="9 11" id="KW-0472">Membrane</keyword>
<dbReference type="OrthoDB" id="2139606at2759"/>